<evidence type="ECO:0000256" key="1">
    <source>
        <dbReference type="ARBA" id="ARBA00004609"/>
    </source>
</evidence>
<sequence length="114" mass="12038">LKCLSMSSESLTCNTCKMGFVGKCLYSSTVKCTGNETDCYVGELAFNISRMMAMQTRGCTVSSLCNRTESGALLTAGYTVTRTCCSEDLCNGAPSMQLPLAAALSTALLAVWST</sequence>
<reference evidence="11 12" key="1">
    <citation type="journal article" date="2021" name="G3 (Bethesda)">
        <title>Improved contiguity of the threespine stickleback genome using long-read sequencing.</title>
        <authorList>
            <person name="Nath S."/>
            <person name="Shaw D.E."/>
            <person name="White M.A."/>
        </authorList>
    </citation>
    <scope>NUCLEOTIDE SEQUENCE [LARGE SCALE GENOMIC DNA]</scope>
    <source>
        <strain evidence="11 12">Lake Benthic</strain>
    </source>
</reference>
<evidence type="ECO:0000256" key="4">
    <source>
        <dbReference type="ARBA" id="ARBA00022729"/>
    </source>
</evidence>
<dbReference type="Pfam" id="PF00021">
    <property type="entry name" value="UPAR_LY6"/>
    <property type="match status" value="1"/>
</dbReference>
<keyword evidence="5" id="KW-0472">Membrane</keyword>
<dbReference type="Ensembl" id="ENSGACT00000003796.2">
    <property type="protein sequence ID" value="ENSGACP00000003783.2"/>
    <property type="gene ID" value="ENSGACG00000002895.2"/>
</dbReference>
<dbReference type="InterPro" id="IPR046354">
    <property type="entry name" value="SPACA4/Bouncer"/>
</dbReference>
<reference evidence="11" key="3">
    <citation type="submission" date="2025-09" db="UniProtKB">
        <authorList>
            <consortium name="Ensembl"/>
        </authorList>
    </citation>
    <scope>IDENTIFICATION</scope>
</reference>
<reference evidence="11" key="2">
    <citation type="submission" date="2025-08" db="UniProtKB">
        <authorList>
            <consortium name="Ensembl"/>
        </authorList>
    </citation>
    <scope>IDENTIFICATION</scope>
</reference>
<dbReference type="Bgee" id="ENSGACG00000002895">
    <property type="expression patterns" value="Expressed in pharyngeal gill and 3 other cell types or tissues"/>
</dbReference>
<evidence type="ECO:0000256" key="9">
    <source>
        <dbReference type="ARBA" id="ARBA00029446"/>
    </source>
</evidence>
<dbReference type="OMA" id="ESLHCNT"/>
<evidence type="ECO:0000256" key="8">
    <source>
        <dbReference type="ARBA" id="ARBA00023288"/>
    </source>
</evidence>
<dbReference type="InterPro" id="IPR016054">
    <property type="entry name" value="LY6_UPA_recep-like"/>
</dbReference>
<dbReference type="SUPFAM" id="SSF57302">
    <property type="entry name" value="Snake toxin-like"/>
    <property type="match status" value="1"/>
</dbReference>
<evidence type="ECO:0000256" key="2">
    <source>
        <dbReference type="ARBA" id="ARBA00022475"/>
    </source>
</evidence>
<comment type="subcellular location">
    <subcellularLocation>
        <location evidence="1">Cell membrane</location>
        <topology evidence="1">Lipid-anchor</topology>
        <topology evidence="1">GPI-anchor</topology>
    </subcellularLocation>
</comment>
<evidence type="ECO:0000256" key="6">
    <source>
        <dbReference type="ARBA" id="ARBA00023157"/>
    </source>
</evidence>
<keyword evidence="8" id="KW-0449">Lipoprotein</keyword>
<name>G3NEN2_GASAC</name>
<keyword evidence="2" id="KW-1003">Cell membrane</keyword>
<dbReference type="Gene3D" id="2.10.60.10">
    <property type="entry name" value="CD59"/>
    <property type="match status" value="1"/>
</dbReference>
<keyword evidence="12" id="KW-1185">Reference proteome</keyword>
<evidence type="ECO:0000313" key="12">
    <source>
        <dbReference type="Proteomes" id="UP000007635"/>
    </source>
</evidence>
<comment type="similarity">
    <text evidence="9">Belongs to the SPACA4/bouncer family.</text>
</comment>
<proteinExistence type="inferred from homology"/>
<accession>G3NEN2</accession>
<keyword evidence="6" id="KW-1015">Disulfide bond</keyword>
<keyword evidence="3" id="KW-0336">GPI-anchor</keyword>
<dbReference type="GO" id="GO:0005886">
    <property type="term" value="C:plasma membrane"/>
    <property type="evidence" value="ECO:0007669"/>
    <property type="project" value="UniProtKB-SubCell"/>
</dbReference>
<dbReference type="Proteomes" id="UP000007635">
    <property type="component" value="Chromosome X"/>
</dbReference>
<evidence type="ECO:0000256" key="7">
    <source>
        <dbReference type="ARBA" id="ARBA00023180"/>
    </source>
</evidence>
<dbReference type="CDD" id="cd00117">
    <property type="entry name" value="TFP"/>
    <property type="match status" value="1"/>
</dbReference>
<dbReference type="GO" id="GO:0035036">
    <property type="term" value="P:sperm-egg recognition"/>
    <property type="evidence" value="ECO:0007669"/>
    <property type="project" value="TreeGrafter"/>
</dbReference>
<evidence type="ECO:0000259" key="10">
    <source>
        <dbReference type="Pfam" id="PF00021"/>
    </source>
</evidence>
<evidence type="ECO:0000256" key="3">
    <source>
        <dbReference type="ARBA" id="ARBA00022622"/>
    </source>
</evidence>
<dbReference type="GeneTree" id="ENSGT00910000144740"/>
<evidence type="ECO:0000313" key="11">
    <source>
        <dbReference type="Ensembl" id="ENSGACP00000003783.2"/>
    </source>
</evidence>
<dbReference type="PANTHER" id="PTHR47613:SF1">
    <property type="entry name" value="SPERM ACROSOME MEMBRANE-ASSOCIATED PROTEIN 4"/>
    <property type="match status" value="1"/>
</dbReference>
<evidence type="ECO:0000256" key="5">
    <source>
        <dbReference type="ARBA" id="ARBA00023136"/>
    </source>
</evidence>
<organism evidence="11 12">
    <name type="scientific">Gasterosteus aculeatus aculeatus</name>
    <name type="common">three-spined stickleback</name>
    <dbReference type="NCBI Taxonomy" id="481459"/>
    <lineage>
        <taxon>Eukaryota</taxon>
        <taxon>Metazoa</taxon>
        <taxon>Chordata</taxon>
        <taxon>Craniata</taxon>
        <taxon>Vertebrata</taxon>
        <taxon>Euteleostomi</taxon>
        <taxon>Actinopterygii</taxon>
        <taxon>Neopterygii</taxon>
        <taxon>Teleostei</taxon>
        <taxon>Neoteleostei</taxon>
        <taxon>Acanthomorphata</taxon>
        <taxon>Eupercaria</taxon>
        <taxon>Perciformes</taxon>
        <taxon>Cottioidei</taxon>
        <taxon>Gasterosteales</taxon>
        <taxon>Gasterosteidae</taxon>
        <taxon>Gasterosteus</taxon>
    </lineage>
</organism>
<dbReference type="PANTHER" id="PTHR47613">
    <property type="entry name" value="SPERM ACROSOME MEMBRANE-ASSOCIATED PROTEIN 4"/>
    <property type="match status" value="1"/>
</dbReference>
<dbReference type="GO" id="GO:0098552">
    <property type="term" value="C:side of membrane"/>
    <property type="evidence" value="ECO:0007669"/>
    <property type="project" value="UniProtKB-KW"/>
</dbReference>
<keyword evidence="7" id="KW-0325">Glycoprotein</keyword>
<dbReference type="AlphaFoldDB" id="G3NEN2"/>
<dbReference type="InterPro" id="IPR045860">
    <property type="entry name" value="Snake_toxin-like_sf"/>
</dbReference>
<keyword evidence="4" id="KW-0732">Signal</keyword>
<protein>
    <recommendedName>
        <fullName evidence="10">UPAR/Ly6 domain-containing protein</fullName>
    </recommendedName>
</protein>
<feature type="domain" description="UPAR/Ly6" evidence="10">
    <location>
        <begin position="10"/>
        <end position="92"/>
    </location>
</feature>